<dbReference type="InterPro" id="IPR009000">
    <property type="entry name" value="Transl_B-barrel_sf"/>
</dbReference>
<evidence type="ECO:0000256" key="5">
    <source>
        <dbReference type="HAMAP-Rule" id="MF_00014"/>
    </source>
</evidence>
<comment type="similarity">
    <text evidence="5">Belongs to the RimM family.</text>
</comment>
<dbReference type="GO" id="GO:0006364">
    <property type="term" value="P:rRNA processing"/>
    <property type="evidence" value="ECO:0007669"/>
    <property type="project" value="UniProtKB-UniRule"/>
</dbReference>
<sequence length="181" mass="19185">MAEPQKSILIAEIGAAHGVRGEVRVKAHTADPMAIADYGPLRDGRGSLFRVKSLRHLKDDMLVVAFEGVADRTAAEKLNRTKLYVDRSALPPPDEDEFYHADLLGLAVETTAGEPVGTVVAVADFGAGDLLEVRRSGGASIYVPFTRAVVPVLDFSAGKAIIEPPQGLLEEGGEPEGEDAP</sequence>
<name>A0A212LK44_9HYPH</name>
<evidence type="ECO:0000313" key="8">
    <source>
        <dbReference type="EMBL" id="SCM77915.1"/>
    </source>
</evidence>
<keyword evidence="3 5" id="KW-0698">rRNA processing</keyword>
<dbReference type="GO" id="GO:0005840">
    <property type="term" value="C:ribosome"/>
    <property type="evidence" value="ECO:0007669"/>
    <property type="project" value="InterPro"/>
</dbReference>
<evidence type="ECO:0000256" key="1">
    <source>
        <dbReference type="ARBA" id="ARBA00022490"/>
    </source>
</evidence>
<dbReference type="InterPro" id="IPR011961">
    <property type="entry name" value="RimM"/>
</dbReference>
<dbReference type="SUPFAM" id="SSF50346">
    <property type="entry name" value="PRC-barrel domain"/>
    <property type="match status" value="1"/>
</dbReference>
<dbReference type="SUPFAM" id="SSF50447">
    <property type="entry name" value="Translation proteins"/>
    <property type="match status" value="1"/>
</dbReference>
<dbReference type="InterPro" id="IPR002676">
    <property type="entry name" value="RimM_N"/>
</dbReference>
<comment type="function">
    <text evidence="5">An accessory protein needed during the final step in the assembly of 30S ribosomal subunit, possibly for assembly of the head region. Essential for efficient processing of 16S rRNA. May be needed both before and after RbfA during the maturation of 16S rRNA. It has affinity for free ribosomal 30S subunits but not for 70S ribosomes.</text>
</comment>
<dbReference type="NCBIfam" id="TIGR02273">
    <property type="entry name" value="16S_RimM"/>
    <property type="match status" value="1"/>
</dbReference>
<keyword evidence="4 5" id="KW-0143">Chaperone</keyword>
<dbReference type="Pfam" id="PF01782">
    <property type="entry name" value="RimM"/>
    <property type="match status" value="1"/>
</dbReference>
<feature type="domain" description="RimM N-terminal" evidence="6">
    <location>
        <begin position="10"/>
        <end position="88"/>
    </location>
</feature>
<dbReference type="InterPro" id="IPR056792">
    <property type="entry name" value="PRC_RimM"/>
</dbReference>
<dbReference type="RefSeq" id="WP_288197696.1">
    <property type="nucleotide sequence ID" value="NZ_LT608334.1"/>
</dbReference>
<accession>A0A212LK44</accession>
<dbReference type="InterPro" id="IPR011033">
    <property type="entry name" value="PRC_barrel-like_sf"/>
</dbReference>
<organism evidence="8">
    <name type="scientific">uncultured Pleomorphomonas sp</name>
    <dbReference type="NCBI Taxonomy" id="442121"/>
    <lineage>
        <taxon>Bacteria</taxon>
        <taxon>Pseudomonadati</taxon>
        <taxon>Pseudomonadota</taxon>
        <taxon>Alphaproteobacteria</taxon>
        <taxon>Hyphomicrobiales</taxon>
        <taxon>Pleomorphomonadaceae</taxon>
        <taxon>Pleomorphomonas</taxon>
        <taxon>environmental samples</taxon>
    </lineage>
</organism>
<keyword evidence="2 5" id="KW-0690">Ribosome biogenesis</keyword>
<dbReference type="GO" id="GO:0042274">
    <property type="term" value="P:ribosomal small subunit biogenesis"/>
    <property type="evidence" value="ECO:0007669"/>
    <property type="project" value="UniProtKB-UniRule"/>
</dbReference>
<reference evidence="8" key="1">
    <citation type="submission" date="2016-08" db="EMBL/GenBank/DDBJ databases">
        <authorList>
            <person name="Seilhamer J.J."/>
        </authorList>
    </citation>
    <scope>NUCLEOTIDE SEQUENCE</scope>
    <source>
        <strain evidence="8">86</strain>
    </source>
</reference>
<protein>
    <recommendedName>
        <fullName evidence="5">Ribosome maturation factor RimM</fullName>
    </recommendedName>
</protein>
<dbReference type="PANTHER" id="PTHR33692">
    <property type="entry name" value="RIBOSOME MATURATION FACTOR RIMM"/>
    <property type="match status" value="1"/>
</dbReference>
<comment type="subcellular location">
    <subcellularLocation>
        <location evidence="5">Cytoplasm</location>
    </subcellularLocation>
</comment>
<comment type="subunit">
    <text evidence="5">Binds ribosomal protein uS19.</text>
</comment>
<feature type="domain" description="Ribosome maturation factor RimM PRC barrel" evidence="7">
    <location>
        <begin position="101"/>
        <end position="168"/>
    </location>
</feature>
<dbReference type="GO" id="GO:0043022">
    <property type="term" value="F:ribosome binding"/>
    <property type="evidence" value="ECO:0007669"/>
    <property type="project" value="InterPro"/>
</dbReference>
<dbReference type="Gene3D" id="2.30.30.240">
    <property type="entry name" value="PRC-barrel domain"/>
    <property type="match status" value="1"/>
</dbReference>
<evidence type="ECO:0000259" key="6">
    <source>
        <dbReference type="Pfam" id="PF01782"/>
    </source>
</evidence>
<comment type="domain">
    <text evidence="5">The PRC barrel domain binds ribosomal protein uS19.</text>
</comment>
<evidence type="ECO:0000256" key="4">
    <source>
        <dbReference type="ARBA" id="ARBA00023186"/>
    </source>
</evidence>
<dbReference type="HAMAP" id="MF_00014">
    <property type="entry name" value="Ribosome_mat_RimM"/>
    <property type="match status" value="1"/>
</dbReference>
<dbReference type="PANTHER" id="PTHR33692:SF1">
    <property type="entry name" value="RIBOSOME MATURATION FACTOR RIMM"/>
    <property type="match status" value="1"/>
</dbReference>
<evidence type="ECO:0000256" key="2">
    <source>
        <dbReference type="ARBA" id="ARBA00022517"/>
    </source>
</evidence>
<dbReference type="Gene3D" id="2.40.30.60">
    <property type="entry name" value="RimM"/>
    <property type="match status" value="1"/>
</dbReference>
<proteinExistence type="inferred from homology"/>
<evidence type="ECO:0000259" key="7">
    <source>
        <dbReference type="Pfam" id="PF24986"/>
    </source>
</evidence>
<keyword evidence="1 5" id="KW-0963">Cytoplasm</keyword>
<gene>
    <name evidence="5 8" type="primary">rimM</name>
    <name evidence="8" type="ORF">KL86PLE_60230</name>
</gene>
<dbReference type="EMBL" id="FMJD01000010">
    <property type="protein sequence ID" value="SCM77915.1"/>
    <property type="molecule type" value="Genomic_DNA"/>
</dbReference>
<evidence type="ECO:0000256" key="3">
    <source>
        <dbReference type="ARBA" id="ARBA00022552"/>
    </source>
</evidence>
<dbReference type="InterPro" id="IPR036976">
    <property type="entry name" value="RimM_N_sf"/>
</dbReference>
<dbReference type="GO" id="GO:0005737">
    <property type="term" value="C:cytoplasm"/>
    <property type="evidence" value="ECO:0007669"/>
    <property type="project" value="UniProtKB-SubCell"/>
</dbReference>
<dbReference type="Pfam" id="PF24986">
    <property type="entry name" value="PRC_RimM"/>
    <property type="match status" value="1"/>
</dbReference>
<dbReference type="AlphaFoldDB" id="A0A212LK44"/>